<accession>A0A3P7IHA2</accession>
<protein>
    <submittedName>
        <fullName evidence="2">Uncharacterized protein</fullName>
    </submittedName>
</protein>
<dbReference type="EMBL" id="UYYB01010620">
    <property type="protein sequence ID" value="VDM68966.1"/>
    <property type="molecule type" value="Genomic_DNA"/>
</dbReference>
<proteinExistence type="predicted"/>
<dbReference type="Proteomes" id="UP000270094">
    <property type="component" value="Unassembled WGS sequence"/>
</dbReference>
<evidence type="ECO:0000256" key="1">
    <source>
        <dbReference type="SAM" id="SignalP"/>
    </source>
</evidence>
<reference evidence="2 3" key="1">
    <citation type="submission" date="2018-11" db="EMBL/GenBank/DDBJ databases">
        <authorList>
            <consortium name="Pathogen Informatics"/>
        </authorList>
    </citation>
    <scope>NUCLEOTIDE SEQUENCE [LARGE SCALE GENOMIC DNA]</scope>
</reference>
<keyword evidence="1" id="KW-0732">Signal</keyword>
<organism evidence="2 3">
    <name type="scientific">Strongylus vulgaris</name>
    <name type="common">Blood worm</name>
    <dbReference type="NCBI Taxonomy" id="40348"/>
    <lineage>
        <taxon>Eukaryota</taxon>
        <taxon>Metazoa</taxon>
        <taxon>Ecdysozoa</taxon>
        <taxon>Nematoda</taxon>
        <taxon>Chromadorea</taxon>
        <taxon>Rhabditida</taxon>
        <taxon>Rhabditina</taxon>
        <taxon>Rhabditomorpha</taxon>
        <taxon>Strongyloidea</taxon>
        <taxon>Strongylidae</taxon>
        <taxon>Strongylus</taxon>
    </lineage>
</organism>
<dbReference type="AlphaFoldDB" id="A0A3P7IHA2"/>
<sequence length="76" mass="8466">MKTLLAILLLAILALSAAFDCDDDCPFDDDHDFGYRPYRYGWGGYGRYGGWGGYGRYGGWGGHFGPWGGYGRFGWP</sequence>
<name>A0A3P7IHA2_STRVU</name>
<feature type="signal peptide" evidence="1">
    <location>
        <begin position="1"/>
        <end position="18"/>
    </location>
</feature>
<evidence type="ECO:0000313" key="3">
    <source>
        <dbReference type="Proteomes" id="UP000270094"/>
    </source>
</evidence>
<feature type="chain" id="PRO_5018048946" evidence="1">
    <location>
        <begin position="19"/>
        <end position="76"/>
    </location>
</feature>
<evidence type="ECO:0000313" key="2">
    <source>
        <dbReference type="EMBL" id="VDM68966.1"/>
    </source>
</evidence>
<keyword evidence="3" id="KW-1185">Reference proteome</keyword>
<gene>
    <name evidence="2" type="ORF">SVUK_LOCUS3964</name>
</gene>